<accession>A0AA40HZ78</accession>
<proteinExistence type="predicted"/>
<dbReference type="PANTHER" id="PTHR33559">
    <property type="entry name" value="PROTEASOME ASSEMBLY CHAPERONE 4"/>
    <property type="match status" value="1"/>
</dbReference>
<name>A0AA40HZ78_CNENI</name>
<feature type="compositionally biased region" description="Basic and acidic residues" evidence="1">
    <location>
        <begin position="83"/>
        <end position="94"/>
    </location>
</feature>
<dbReference type="Proteomes" id="UP001177744">
    <property type="component" value="Unassembled WGS sequence"/>
</dbReference>
<dbReference type="GO" id="GO:0043248">
    <property type="term" value="P:proteasome assembly"/>
    <property type="evidence" value="ECO:0007669"/>
    <property type="project" value="InterPro"/>
</dbReference>
<dbReference type="InterPro" id="IPR032157">
    <property type="entry name" value="PAC4"/>
</dbReference>
<organism evidence="2 3">
    <name type="scientific">Cnephaeus nilssonii</name>
    <name type="common">Northern bat</name>
    <name type="synonym">Eptesicus nilssonii</name>
    <dbReference type="NCBI Taxonomy" id="3371016"/>
    <lineage>
        <taxon>Eukaryota</taxon>
        <taxon>Metazoa</taxon>
        <taxon>Chordata</taxon>
        <taxon>Craniata</taxon>
        <taxon>Vertebrata</taxon>
        <taxon>Euteleostomi</taxon>
        <taxon>Mammalia</taxon>
        <taxon>Eutheria</taxon>
        <taxon>Laurasiatheria</taxon>
        <taxon>Chiroptera</taxon>
        <taxon>Yangochiroptera</taxon>
        <taxon>Vespertilionidae</taxon>
        <taxon>Cnephaeus</taxon>
    </lineage>
</organism>
<dbReference type="EMBL" id="JAULJE010000008">
    <property type="protein sequence ID" value="KAK1339665.1"/>
    <property type="molecule type" value="Genomic_DNA"/>
</dbReference>
<gene>
    <name evidence="2" type="ORF">QTO34_018219</name>
</gene>
<feature type="region of interest" description="Disordered" evidence="1">
    <location>
        <begin position="130"/>
        <end position="216"/>
    </location>
</feature>
<evidence type="ECO:0000256" key="1">
    <source>
        <dbReference type="SAM" id="MobiDB-lite"/>
    </source>
</evidence>
<feature type="compositionally biased region" description="Pro residues" evidence="1">
    <location>
        <begin position="170"/>
        <end position="200"/>
    </location>
</feature>
<reference evidence="2" key="1">
    <citation type="submission" date="2023-06" db="EMBL/GenBank/DDBJ databases">
        <title>Reference genome for the Northern bat (Eptesicus nilssonii), a most northern bat species.</title>
        <authorList>
            <person name="Laine V.N."/>
            <person name="Pulliainen A.T."/>
            <person name="Lilley T.M."/>
        </authorList>
    </citation>
    <scope>NUCLEOTIDE SEQUENCE</scope>
    <source>
        <strain evidence="2">BLF_Eptnil</strain>
        <tissue evidence="2">Kidney</tissue>
    </source>
</reference>
<evidence type="ECO:0008006" key="4">
    <source>
        <dbReference type="Google" id="ProtNLM"/>
    </source>
</evidence>
<protein>
    <recommendedName>
        <fullName evidence="4">Proteasome assembly chaperone 4</fullName>
    </recommendedName>
</protein>
<feature type="region of interest" description="Disordered" evidence="1">
    <location>
        <begin position="62"/>
        <end position="111"/>
    </location>
</feature>
<evidence type="ECO:0000313" key="3">
    <source>
        <dbReference type="Proteomes" id="UP001177744"/>
    </source>
</evidence>
<comment type="caution">
    <text evidence="2">The sequence shown here is derived from an EMBL/GenBank/DDBJ whole genome shotgun (WGS) entry which is preliminary data.</text>
</comment>
<sequence length="257" mass="26656">MEGPRAAAGGDVSLHNFSARLWEQLVHFHVMRLTDSLFLWVGATPHLRNLAVAMCSRYVSAGGRGRRGSGKRGAGETAGAGPGRRERGLGRWDGEGAGARGGLGARARFPPRRPRVRFLQAGGRDPLVSRARGAVGALQSSSVMSGDGVGPHQHHPEGCRVRSGQHVGPPAGPSSALPPPRGPLPPAGPPTLRAPPPCGPRHPAGPATPRAPSLFRFSRVTRPLCTGRGQTAFGEWSCGSPSGEEVGVLPPLLRAAG</sequence>
<dbReference type="PANTHER" id="PTHR33559:SF1">
    <property type="entry name" value="PROTEASOME ASSEMBLY CHAPERONE 4"/>
    <property type="match status" value="1"/>
</dbReference>
<evidence type="ECO:0000313" key="2">
    <source>
        <dbReference type="EMBL" id="KAK1339665.1"/>
    </source>
</evidence>
<dbReference type="AlphaFoldDB" id="A0AA40HZ78"/>
<feature type="compositionally biased region" description="Gly residues" evidence="1">
    <location>
        <begin position="95"/>
        <end position="104"/>
    </location>
</feature>
<keyword evidence="3" id="KW-1185">Reference proteome</keyword>